<reference evidence="5" key="1">
    <citation type="journal article" date="2015" name="Nature">
        <title>Complex archaea that bridge the gap between prokaryotes and eukaryotes.</title>
        <authorList>
            <person name="Spang A."/>
            <person name="Saw J.H."/>
            <person name="Jorgensen S.L."/>
            <person name="Zaremba-Niedzwiedzka K."/>
            <person name="Martijn J."/>
            <person name="Lind A.E."/>
            <person name="van Eijk R."/>
            <person name="Schleper C."/>
            <person name="Guy L."/>
            <person name="Ettema T.J."/>
        </authorList>
    </citation>
    <scope>NUCLEOTIDE SEQUENCE</scope>
</reference>
<proteinExistence type="predicted"/>
<evidence type="ECO:0000256" key="2">
    <source>
        <dbReference type="ARBA" id="ARBA00022679"/>
    </source>
</evidence>
<dbReference type="AlphaFoldDB" id="A0A0F9WJ44"/>
<feature type="domain" description="DNA methylase N-4/N-6" evidence="4">
    <location>
        <begin position="498"/>
        <end position="557"/>
    </location>
</feature>
<dbReference type="Gene3D" id="3.40.50.150">
    <property type="entry name" value="Vaccinia Virus protein VP39"/>
    <property type="match status" value="2"/>
</dbReference>
<dbReference type="InterPro" id="IPR029063">
    <property type="entry name" value="SAM-dependent_MTases_sf"/>
</dbReference>
<sequence length="593" mass="65100">MSDRYHVHTGDALEWLRTLPAGHGDSAVLDPPSGIGFMGKDWDSDKGGAEKWIAWLRDILAELRRVLKPGAHICVWAIPRTSHWTGMAIERAGFDVRDCLTHIFGSGFPKSHNISKALDKLKEDNREEVDEWRTWLTLARDLAGITNNDIDAAFGFNGMGCHWTSHPTQPSIPKLDQVPTLLDLVGVEELPERMRELLLKLNDEKGKPGDAWFRREVVGTKRVKNIQAGDFYAPGEGSYQQHDVPETAPETDMAKEWEGWGTALKPAAEFWWLGRVPLDDIIARNVMHHGTGGLNVDGCRVAGDVPKTVQGLSTRIYGGGKGLRSVAQEFTPNSGGRYPPNLLLTHDEGCDDDDCAPWCPIRMLDEQSGQQKDGVAVKRNLPPEGARNGLDLQVPATQRGPDEGYGGGGGASRFFPRFRYQAKPSRAEREAGLEAFPLKSAKKWNEGGIQGRRDAKADAAIADAEVHSQGLDARGRTLIRADGSKTLVDRFIPQHRANIHTTVKPIKLMRWLIRLVTPPGGLVIDPFTGSGTTGCGAMLEGARFAGSEQNEEYARIARARIAHWAGEQYELEPLGTAAPPVKPTAPDPQLSLF</sequence>
<name>A0A0F9WJ44_9ZZZZ</name>
<evidence type="ECO:0000259" key="4">
    <source>
        <dbReference type="Pfam" id="PF01555"/>
    </source>
</evidence>
<protein>
    <recommendedName>
        <fullName evidence="4">DNA methylase N-4/N-6 domain-containing protein</fullName>
    </recommendedName>
</protein>
<organism evidence="5">
    <name type="scientific">marine sediment metagenome</name>
    <dbReference type="NCBI Taxonomy" id="412755"/>
    <lineage>
        <taxon>unclassified sequences</taxon>
        <taxon>metagenomes</taxon>
        <taxon>ecological metagenomes</taxon>
    </lineage>
</organism>
<evidence type="ECO:0000313" key="5">
    <source>
        <dbReference type="EMBL" id="KKN85991.1"/>
    </source>
</evidence>
<gene>
    <name evidence="5" type="ORF">LCGC14_0274030</name>
</gene>
<feature type="domain" description="DNA methylase N-4/N-6" evidence="4">
    <location>
        <begin position="27"/>
        <end position="101"/>
    </location>
</feature>
<dbReference type="EMBL" id="LAZR01000153">
    <property type="protein sequence ID" value="KKN85991.1"/>
    <property type="molecule type" value="Genomic_DNA"/>
</dbReference>
<comment type="caution">
    <text evidence="5">The sequence shown here is derived from an EMBL/GenBank/DDBJ whole genome shotgun (WGS) entry which is preliminary data.</text>
</comment>
<dbReference type="SUPFAM" id="SSF53335">
    <property type="entry name" value="S-adenosyl-L-methionine-dependent methyltransferases"/>
    <property type="match status" value="1"/>
</dbReference>
<dbReference type="GO" id="GO:0003677">
    <property type="term" value="F:DNA binding"/>
    <property type="evidence" value="ECO:0007669"/>
    <property type="project" value="InterPro"/>
</dbReference>
<keyword evidence="2" id="KW-0808">Transferase</keyword>
<dbReference type="InterPro" id="IPR002941">
    <property type="entry name" value="DNA_methylase_N4/N6"/>
</dbReference>
<dbReference type="GO" id="GO:0008170">
    <property type="term" value="F:N-methyltransferase activity"/>
    <property type="evidence" value="ECO:0007669"/>
    <property type="project" value="InterPro"/>
</dbReference>
<dbReference type="Pfam" id="PF01555">
    <property type="entry name" value="N6_N4_Mtase"/>
    <property type="match status" value="2"/>
</dbReference>
<dbReference type="GO" id="GO:0032259">
    <property type="term" value="P:methylation"/>
    <property type="evidence" value="ECO:0007669"/>
    <property type="project" value="UniProtKB-KW"/>
</dbReference>
<feature type="region of interest" description="Disordered" evidence="3">
    <location>
        <begin position="381"/>
        <end position="408"/>
    </location>
</feature>
<evidence type="ECO:0000256" key="1">
    <source>
        <dbReference type="ARBA" id="ARBA00022603"/>
    </source>
</evidence>
<keyword evidence="1" id="KW-0489">Methyltransferase</keyword>
<evidence type="ECO:0000256" key="3">
    <source>
        <dbReference type="SAM" id="MobiDB-lite"/>
    </source>
</evidence>
<accession>A0A0F9WJ44</accession>